<dbReference type="SUPFAM" id="SSF52833">
    <property type="entry name" value="Thioredoxin-like"/>
    <property type="match status" value="1"/>
</dbReference>
<evidence type="ECO:0000256" key="1">
    <source>
        <dbReference type="SAM" id="Phobius"/>
    </source>
</evidence>
<dbReference type="EMBL" id="CP020477">
    <property type="protein sequence ID" value="ARM76810.1"/>
    <property type="molecule type" value="Genomic_DNA"/>
</dbReference>
<protein>
    <recommendedName>
        <fullName evidence="4">DUF929 domain-containing protein</fullName>
    </recommendedName>
</protein>
<dbReference type="GeneID" id="41591818"/>
<reference evidence="2 3" key="1">
    <citation type="submission" date="2017-03" db="EMBL/GenBank/DDBJ databases">
        <title>Sulfur activation and transportation mechanism of thermophilic Archaea Acidianus manzaensis YN-25.</title>
        <authorList>
            <person name="Ma Y."/>
            <person name="Yang Y."/>
            <person name="Xia J."/>
        </authorList>
    </citation>
    <scope>NUCLEOTIDE SEQUENCE [LARGE SCALE GENOMIC DNA]</scope>
    <source>
        <strain evidence="2 3">YN-25</strain>
    </source>
</reference>
<dbReference type="InterPro" id="IPR009272">
    <property type="entry name" value="DUF929"/>
</dbReference>
<evidence type="ECO:0000313" key="3">
    <source>
        <dbReference type="Proteomes" id="UP000193404"/>
    </source>
</evidence>
<evidence type="ECO:0008006" key="4">
    <source>
        <dbReference type="Google" id="ProtNLM"/>
    </source>
</evidence>
<dbReference type="OrthoDB" id="5970at2157"/>
<gene>
    <name evidence="2" type="ORF">B6F84_12800</name>
</gene>
<dbReference type="AlphaFoldDB" id="A0A1W6K2U2"/>
<name>A0A1W6K2U2_9CREN</name>
<keyword evidence="3" id="KW-1185">Reference proteome</keyword>
<feature type="transmembrane region" description="Helical" evidence="1">
    <location>
        <begin position="12"/>
        <end position="30"/>
    </location>
</feature>
<organism evidence="2 3">
    <name type="scientific">Acidianus manzaensis</name>
    <dbReference type="NCBI Taxonomy" id="282676"/>
    <lineage>
        <taxon>Archaea</taxon>
        <taxon>Thermoproteota</taxon>
        <taxon>Thermoprotei</taxon>
        <taxon>Sulfolobales</taxon>
        <taxon>Sulfolobaceae</taxon>
        <taxon>Acidianus</taxon>
    </lineage>
</organism>
<dbReference type="InterPro" id="IPR036249">
    <property type="entry name" value="Thioredoxin-like_sf"/>
</dbReference>
<keyword evidence="1" id="KW-0472">Membrane</keyword>
<dbReference type="Pfam" id="PF06053">
    <property type="entry name" value="DUF929"/>
    <property type="match status" value="1"/>
</dbReference>
<dbReference type="Proteomes" id="UP000193404">
    <property type="component" value="Chromosome"/>
</dbReference>
<dbReference type="RefSeq" id="WP_148692607.1">
    <property type="nucleotide sequence ID" value="NZ_CP020477.1"/>
</dbReference>
<accession>A0A1W6K2U2</accession>
<dbReference type="STRING" id="282676.B6F84_12800"/>
<proteinExistence type="predicted"/>
<evidence type="ECO:0000313" key="2">
    <source>
        <dbReference type="EMBL" id="ARM76810.1"/>
    </source>
</evidence>
<keyword evidence="1" id="KW-1133">Transmembrane helix</keyword>
<dbReference type="KEGG" id="aman:B6F84_12800"/>
<keyword evidence="1" id="KW-0812">Transmembrane</keyword>
<sequence length="285" mass="32447">MNKSKRIRNLSISILVVVVVMIGIIILSDLHSTSQDASIIGKPISQSLYNNLIQISNSGYNISVTNTSLLHVMPYNFSSDGKPAVIFVGAEWCPFCAAERWALSIALMRFGNLSNLEYMLSSSSDIYPNTPTFTFVNSSYTSKYITFIPIEYENRNHQTLQPVPENVYNVWTEYGDQSIPFIIIGNYYEVGTPIDPGLLSGKNWTYVINQLHNQSSEIYKQIYEEANLLTYAICHVDGEKPYSVCHQFIQIPHPNTTQDSQTQTNDRLKNQAYQQLIIDDKERKY</sequence>